<dbReference type="EMBL" id="LCPW01000021">
    <property type="protein sequence ID" value="KKW05400.1"/>
    <property type="molecule type" value="Genomic_DNA"/>
</dbReference>
<gene>
    <name evidence="2" type="ORF">UY40_C0021G0009</name>
</gene>
<dbReference type="STRING" id="1618342.UY40_C0021G0009"/>
<keyword evidence="1" id="KW-1133">Transmembrane helix</keyword>
<feature type="transmembrane region" description="Helical" evidence="1">
    <location>
        <begin position="12"/>
        <end position="35"/>
    </location>
</feature>
<organism evidence="2 3">
    <name type="scientific">candidate division CPR1 bacterium GW2011_GWC1_49_13</name>
    <dbReference type="NCBI Taxonomy" id="1618342"/>
    <lineage>
        <taxon>Bacteria</taxon>
        <taxon>candidate division CPR1</taxon>
    </lineage>
</organism>
<reference evidence="2 3" key="1">
    <citation type="journal article" date="2015" name="Nature">
        <title>rRNA introns, odd ribosomes, and small enigmatic genomes across a large radiation of phyla.</title>
        <authorList>
            <person name="Brown C.T."/>
            <person name="Hug L.A."/>
            <person name="Thomas B.C."/>
            <person name="Sharon I."/>
            <person name="Castelle C.J."/>
            <person name="Singh A."/>
            <person name="Wilkins M.J."/>
            <person name="Williams K.H."/>
            <person name="Banfield J.F."/>
        </authorList>
    </citation>
    <scope>NUCLEOTIDE SEQUENCE [LARGE SCALE GENOMIC DNA]</scope>
</reference>
<evidence type="ECO:0000313" key="3">
    <source>
        <dbReference type="Proteomes" id="UP000034119"/>
    </source>
</evidence>
<name>A0A0G1VGH3_9BACT</name>
<accession>A0A0G1VGH3</accession>
<proteinExistence type="predicted"/>
<comment type="caution">
    <text evidence="2">The sequence shown here is derived from an EMBL/GenBank/DDBJ whole genome shotgun (WGS) entry which is preliminary data.</text>
</comment>
<keyword evidence="1" id="KW-0472">Membrane</keyword>
<keyword evidence="1" id="KW-0812">Transmembrane</keyword>
<dbReference type="AlphaFoldDB" id="A0A0G1VGH3"/>
<sequence>MIDLEALHPLFVIFHILGVAFGAGAGFVADVLFFSSIKKREFTEEKVKTIGLVSKMVWLGIAIILVSGILLVLSEPGILQSAKFWAKMTVVGILIINGAIFHFRHYPSLLKNYGKFFSSAEEFLKVSGGLFLSGALSAPSWITALTLGVLRRLPYSYWFYIGIYGAVILGGVVFSLTLRRYLSSQLPSTPTLKAGNSALGGALK</sequence>
<evidence type="ECO:0000256" key="1">
    <source>
        <dbReference type="SAM" id="Phobius"/>
    </source>
</evidence>
<protein>
    <recommendedName>
        <fullName evidence="4">DUF2269 family protein</fullName>
    </recommendedName>
</protein>
<feature type="transmembrane region" description="Helical" evidence="1">
    <location>
        <begin position="157"/>
        <end position="178"/>
    </location>
</feature>
<feature type="transmembrane region" description="Helical" evidence="1">
    <location>
        <begin position="56"/>
        <end position="73"/>
    </location>
</feature>
<feature type="transmembrane region" description="Helical" evidence="1">
    <location>
        <begin position="85"/>
        <end position="103"/>
    </location>
</feature>
<evidence type="ECO:0008006" key="4">
    <source>
        <dbReference type="Google" id="ProtNLM"/>
    </source>
</evidence>
<feature type="transmembrane region" description="Helical" evidence="1">
    <location>
        <begin position="123"/>
        <end position="145"/>
    </location>
</feature>
<dbReference type="Proteomes" id="UP000034119">
    <property type="component" value="Unassembled WGS sequence"/>
</dbReference>
<evidence type="ECO:0000313" key="2">
    <source>
        <dbReference type="EMBL" id="KKW05400.1"/>
    </source>
</evidence>